<protein>
    <recommendedName>
        <fullName evidence="1">DUF8083 domain-containing protein</fullName>
    </recommendedName>
</protein>
<accession>A0A249KAQ7</accession>
<evidence type="ECO:0000313" key="3">
    <source>
        <dbReference type="Proteomes" id="UP000217171"/>
    </source>
</evidence>
<evidence type="ECO:0000313" key="2">
    <source>
        <dbReference type="EMBL" id="ASY13809.1"/>
    </source>
</evidence>
<organism evidence="2 3">
    <name type="scientific">Candidatus Nanopelagicus hibericus</name>
    <dbReference type="NCBI Taxonomy" id="1884915"/>
    <lineage>
        <taxon>Bacteria</taxon>
        <taxon>Bacillati</taxon>
        <taxon>Actinomycetota</taxon>
        <taxon>Actinomycetes</taxon>
        <taxon>Candidatus Nanopelagicales</taxon>
        <taxon>Candidatus Nanopelagicaceae</taxon>
        <taxon>Candidatus Nanopelagicus</taxon>
    </lineage>
</organism>
<dbReference type="RefSeq" id="WP_095672782.1">
    <property type="nucleotide sequence ID" value="NZ_CP016771.1"/>
</dbReference>
<evidence type="ECO:0000259" key="1">
    <source>
        <dbReference type="Pfam" id="PF26312"/>
    </source>
</evidence>
<sequence length="271" mass="30206">MRPTPYVASLRVYEPLTTFDKENQNRWSQIPVSTPTGRDEQNRALRRTIITEPPALKLDGAHFLEVDKKKYIAPWSTAARCWAALDDFKSSMPFTISSFFLPKEIENALSLNSESIEDKVSHIITATWSIPPRWFALFEPSDRISGTNDDGAYTILRTSISNAKQRCLFAHQAVVNAFGNGPIEQEITDLLEWLSIFDTNSIVECDYGGLAIYLEKSLIENGQPGLNADTSIEDVARSLAGLAAGDGALAGQGYERLVTRWRRVAAFEQAM</sequence>
<dbReference type="EMBL" id="CP016771">
    <property type="protein sequence ID" value="ASY13809.1"/>
    <property type="molecule type" value="Genomic_DNA"/>
</dbReference>
<feature type="domain" description="DUF8083" evidence="1">
    <location>
        <begin position="6"/>
        <end position="268"/>
    </location>
</feature>
<dbReference type="AlphaFoldDB" id="A0A249KAQ7"/>
<dbReference type="Pfam" id="PF26312">
    <property type="entry name" value="DUF8083"/>
    <property type="match status" value="1"/>
</dbReference>
<dbReference type="InterPro" id="IPR058396">
    <property type="entry name" value="DUF8083"/>
</dbReference>
<gene>
    <name evidence="2" type="ORF">B1s21160_05815</name>
</gene>
<dbReference type="Proteomes" id="UP000217171">
    <property type="component" value="Chromosome"/>
</dbReference>
<name>A0A249KAQ7_9ACTN</name>
<dbReference type="OrthoDB" id="4961314at2"/>
<dbReference type="KEGG" id="nhi:B1s21160_05815"/>
<keyword evidence="3" id="KW-1185">Reference proteome</keyword>
<proteinExistence type="predicted"/>
<reference evidence="2 3" key="1">
    <citation type="submission" date="2016-07" db="EMBL/GenBank/DDBJ databases">
        <title>High microdiversification within the ubiquitous acI lineage of Actinobacteria.</title>
        <authorList>
            <person name="Neuenschwander S.M."/>
            <person name="Salcher M."/>
            <person name="Ghai R."/>
            <person name="Pernthaler J."/>
        </authorList>
    </citation>
    <scope>NUCLEOTIDE SEQUENCE [LARGE SCALE GENOMIC DNA]</scope>
    <source>
        <strain evidence="2">MMS-21-160</strain>
    </source>
</reference>